<keyword evidence="5" id="KW-1185">Reference proteome</keyword>
<comment type="caution">
    <text evidence="4">The sequence shown here is derived from an EMBL/GenBank/DDBJ whole genome shotgun (WGS) entry which is preliminary data.</text>
</comment>
<evidence type="ECO:0000313" key="4">
    <source>
        <dbReference type="EMBL" id="MBZ2209198.1"/>
    </source>
</evidence>
<keyword evidence="1 4" id="KW-0378">Hydrolase</keyword>
<evidence type="ECO:0000259" key="3">
    <source>
        <dbReference type="Pfam" id="PF00326"/>
    </source>
</evidence>
<dbReference type="GO" id="GO:0016787">
    <property type="term" value="F:hydrolase activity"/>
    <property type="evidence" value="ECO:0007669"/>
    <property type="project" value="UniProtKB-KW"/>
</dbReference>
<dbReference type="EMBL" id="JAFBIL020000007">
    <property type="protein sequence ID" value="MBZ2209198.1"/>
    <property type="molecule type" value="Genomic_DNA"/>
</dbReference>
<dbReference type="RefSeq" id="WP_223469668.1">
    <property type="nucleotide sequence ID" value="NZ_JAFBIL020000007.1"/>
</dbReference>
<feature type="chain" id="PRO_5047291861" evidence="2">
    <location>
        <begin position="20"/>
        <end position="650"/>
    </location>
</feature>
<keyword evidence="2" id="KW-0732">Signal</keyword>
<evidence type="ECO:0000256" key="1">
    <source>
        <dbReference type="ARBA" id="ARBA00022801"/>
    </source>
</evidence>
<evidence type="ECO:0000256" key="2">
    <source>
        <dbReference type="SAM" id="SignalP"/>
    </source>
</evidence>
<feature type="domain" description="Peptidase S9 prolyl oligopeptidase catalytic" evidence="3">
    <location>
        <begin position="420"/>
        <end position="634"/>
    </location>
</feature>
<reference evidence="4 5" key="1">
    <citation type="submission" date="2021-08" db="EMBL/GenBank/DDBJ databases">
        <title>Massilia sp. R798.</title>
        <authorList>
            <person name="Baek J.H."/>
            <person name="Jung H.S."/>
            <person name="Kim K.R."/>
            <person name="Jeon C.O."/>
        </authorList>
    </citation>
    <scope>NUCLEOTIDE SEQUENCE [LARGE SCALE GENOMIC DNA]</scope>
    <source>
        <strain evidence="4 5">R798</strain>
    </source>
</reference>
<dbReference type="InterPro" id="IPR029058">
    <property type="entry name" value="AB_hydrolase_fold"/>
</dbReference>
<gene>
    <name evidence="4" type="ORF">I4X03_018160</name>
</gene>
<dbReference type="Gene3D" id="3.40.50.1820">
    <property type="entry name" value="alpha/beta hydrolase"/>
    <property type="match status" value="1"/>
</dbReference>
<dbReference type="SUPFAM" id="SSF53474">
    <property type="entry name" value="alpha/beta-Hydrolases"/>
    <property type="match status" value="1"/>
</dbReference>
<organism evidence="4 5">
    <name type="scientific">Massilia soli</name>
    <dbReference type="NCBI Taxonomy" id="2792854"/>
    <lineage>
        <taxon>Bacteria</taxon>
        <taxon>Pseudomonadati</taxon>
        <taxon>Pseudomonadota</taxon>
        <taxon>Betaproteobacteria</taxon>
        <taxon>Burkholderiales</taxon>
        <taxon>Oxalobacteraceae</taxon>
        <taxon>Telluria group</taxon>
        <taxon>Massilia</taxon>
    </lineage>
</organism>
<name>A0ABS7STB1_9BURK</name>
<dbReference type="PANTHER" id="PTHR42776">
    <property type="entry name" value="SERINE PEPTIDASE S9 FAMILY MEMBER"/>
    <property type="match status" value="1"/>
</dbReference>
<sequence length="650" mass="71475">MFKLASSLLMLAIGALAHAEPVISPATSAPAPVIFADLPYLPGTTFAALSPNGQYIAMIRYEDGDSTVMVADVADLKFKPVAKNKKGRDGFWTFSKVPLAVHWIGNDLLAINYNKGADAITRDGKFVANLGDRVIRSLPGSDPAAPMVMAYADLDDMSLVRVNARNGRKDHLSFPMSGKPIAYAFDARGEPRAVTMIDSSFWKDATTITNWFKPPGKQDWQKLEESRVVDDFWIPLHVPAQENTIVISSRRGRDTYAIFEYNTQTKSIGEMMAGHPSLDIVRAVGMDKSTFELVSTSGMRQTQVWFNPEWAALQKAIDKLFPKHHNVLNGDLKSNVLVHSRSDVDPGAWYVLNVAAMSLRHVGSYHSTIHPESMRPMASMSYPVSDGFVVPAFLTLPDVKTRPLPTVVMIHGGPTERDEWGFNPEVQMLAAKGYAVFQPQFRGSTGFGRKYEEAGYGQWGLGMQDDVTAGVEYLIKKGIADPKRICIYGASYGGYAAMWGLAKTPELYRCGISFAGVADLELMFRDSSNRNSNKAAAAVLRHRIGDPKLNKQQFDQVSPLKHAGRIVAPVLLMHGDEDQIVPIIHGEKLRDALIVNGKRVEWRKFEGEGHGTSTRANLHTYYNAMTAFLAKHIGPGETTPTPAAAPKTPP</sequence>
<dbReference type="Proteomes" id="UP000809349">
    <property type="component" value="Unassembled WGS sequence"/>
</dbReference>
<dbReference type="Pfam" id="PF00326">
    <property type="entry name" value="Peptidase_S9"/>
    <property type="match status" value="1"/>
</dbReference>
<dbReference type="InterPro" id="IPR001375">
    <property type="entry name" value="Peptidase_S9_cat"/>
</dbReference>
<protein>
    <submittedName>
        <fullName evidence="4">Alpha/beta fold hydrolase</fullName>
    </submittedName>
</protein>
<feature type="signal peptide" evidence="2">
    <location>
        <begin position="1"/>
        <end position="19"/>
    </location>
</feature>
<proteinExistence type="predicted"/>
<dbReference type="PANTHER" id="PTHR42776:SF27">
    <property type="entry name" value="DIPEPTIDYL PEPTIDASE FAMILY MEMBER 6"/>
    <property type="match status" value="1"/>
</dbReference>
<evidence type="ECO:0000313" key="5">
    <source>
        <dbReference type="Proteomes" id="UP000809349"/>
    </source>
</evidence>
<accession>A0ABS7STB1</accession>